<dbReference type="GO" id="GO:0031992">
    <property type="term" value="F:energy transducer activity"/>
    <property type="evidence" value="ECO:0007669"/>
    <property type="project" value="InterPro"/>
</dbReference>
<dbReference type="InterPro" id="IPR051045">
    <property type="entry name" value="TonB-dependent_transducer"/>
</dbReference>
<dbReference type="GO" id="GO:0005886">
    <property type="term" value="C:plasma membrane"/>
    <property type="evidence" value="ECO:0007669"/>
    <property type="project" value="UniProtKB-SubCell"/>
</dbReference>
<evidence type="ECO:0000256" key="1">
    <source>
        <dbReference type="ARBA" id="ARBA00004383"/>
    </source>
</evidence>
<dbReference type="AlphaFoldDB" id="B3E7G2"/>
<keyword evidence="7" id="KW-0653">Protein transport</keyword>
<dbReference type="RefSeq" id="WP_012470808.1">
    <property type="nucleotide sequence ID" value="NC_010814.1"/>
</dbReference>
<dbReference type="HOGENOM" id="CLU_1114557_0_0_7"/>
<name>B3E7G2_TRIL1</name>
<dbReference type="EMBL" id="CP001089">
    <property type="protein sequence ID" value="ACD96479.1"/>
    <property type="molecule type" value="Genomic_DNA"/>
</dbReference>
<dbReference type="STRING" id="398767.Glov_2766"/>
<dbReference type="InterPro" id="IPR037682">
    <property type="entry name" value="TonB_C"/>
</dbReference>
<evidence type="ECO:0000256" key="5">
    <source>
        <dbReference type="ARBA" id="ARBA00022519"/>
    </source>
</evidence>
<evidence type="ECO:0000256" key="9">
    <source>
        <dbReference type="ARBA" id="ARBA00023136"/>
    </source>
</evidence>
<dbReference type="KEGG" id="glo:Glov_2766"/>
<organism evidence="13 14">
    <name type="scientific">Trichlorobacter lovleyi (strain ATCC BAA-1151 / DSM 17278 / SZ)</name>
    <name type="common">Geobacter lovleyi</name>
    <dbReference type="NCBI Taxonomy" id="398767"/>
    <lineage>
        <taxon>Bacteria</taxon>
        <taxon>Pseudomonadati</taxon>
        <taxon>Thermodesulfobacteriota</taxon>
        <taxon>Desulfuromonadia</taxon>
        <taxon>Geobacterales</taxon>
        <taxon>Geobacteraceae</taxon>
        <taxon>Trichlorobacter</taxon>
    </lineage>
</organism>
<evidence type="ECO:0000256" key="7">
    <source>
        <dbReference type="ARBA" id="ARBA00022927"/>
    </source>
</evidence>
<evidence type="ECO:0000313" key="13">
    <source>
        <dbReference type="EMBL" id="ACD96479.1"/>
    </source>
</evidence>
<feature type="transmembrane region" description="Helical" evidence="11">
    <location>
        <begin position="15"/>
        <end position="35"/>
    </location>
</feature>
<evidence type="ECO:0000256" key="2">
    <source>
        <dbReference type="ARBA" id="ARBA00006555"/>
    </source>
</evidence>
<dbReference type="InterPro" id="IPR003538">
    <property type="entry name" value="TonB"/>
</dbReference>
<dbReference type="OrthoDB" id="15637at2"/>
<evidence type="ECO:0000256" key="10">
    <source>
        <dbReference type="SAM" id="MobiDB-lite"/>
    </source>
</evidence>
<dbReference type="NCBIfam" id="TIGR01352">
    <property type="entry name" value="tonB_Cterm"/>
    <property type="match status" value="1"/>
</dbReference>
<dbReference type="PRINTS" id="PR01374">
    <property type="entry name" value="TONBPROTEIN"/>
</dbReference>
<evidence type="ECO:0000256" key="8">
    <source>
        <dbReference type="ARBA" id="ARBA00022989"/>
    </source>
</evidence>
<feature type="compositionally biased region" description="Pro residues" evidence="10">
    <location>
        <begin position="104"/>
        <end position="118"/>
    </location>
</feature>
<keyword evidence="14" id="KW-1185">Reference proteome</keyword>
<gene>
    <name evidence="13" type="ordered locus">Glov_2766</name>
</gene>
<evidence type="ECO:0000259" key="12">
    <source>
        <dbReference type="PROSITE" id="PS52015"/>
    </source>
</evidence>
<dbReference type="GO" id="GO:0015891">
    <property type="term" value="P:siderophore transport"/>
    <property type="evidence" value="ECO:0007669"/>
    <property type="project" value="InterPro"/>
</dbReference>
<keyword evidence="9 11" id="KW-0472">Membrane</keyword>
<keyword evidence="8 11" id="KW-1133">Transmembrane helix</keyword>
<accession>B3E7G2</accession>
<dbReference type="InterPro" id="IPR006260">
    <property type="entry name" value="TonB/TolA_C"/>
</dbReference>
<feature type="domain" description="TonB C-terminal" evidence="12">
    <location>
        <begin position="160"/>
        <end position="249"/>
    </location>
</feature>
<keyword evidence="5" id="KW-0997">Cell inner membrane</keyword>
<feature type="compositionally biased region" description="Polar residues" evidence="10">
    <location>
        <begin position="134"/>
        <end position="149"/>
    </location>
</feature>
<dbReference type="eggNOG" id="COG0810">
    <property type="taxonomic scope" value="Bacteria"/>
</dbReference>
<evidence type="ECO:0000256" key="4">
    <source>
        <dbReference type="ARBA" id="ARBA00022475"/>
    </source>
</evidence>
<dbReference type="Proteomes" id="UP000002420">
    <property type="component" value="Chromosome"/>
</dbReference>
<evidence type="ECO:0000256" key="6">
    <source>
        <dbReference type="ARBA" id="ARBA00022692"/>
    </source>
</evidence>
<dbReference type="PROSITE" id="PS52015">
    <property type="entry name" value="TONB_CTD"/>
    <property type="match status" value="1"/>
</dbReference>
<evidence type="ECO:0000313" key="14">
    <source>
        <dbReference type="Proteomes" id="UP000002420"/>
    </source>
</evidence>
<reference evidence="13 14" key="1">
    <citation type="submission" date="2008-05" db="EMBL/GenBank/DDBJ databases">
        <title>Complete sequence of chromosome of Geobacter lovleyi SZ.</title>
        <authorList>
            <consortium name="US DOE Joint Genome Institute"/>
            <person name="Lucas S."/>
            <person name="Copeland A."/>
            <person name="Lapidus A."/>
            <person name="Glavina del Rio T."/>
            <person name="Dalin E."/>
            <person name="Tice H."/>
            <person name="Bruce D."/>
            <person name="Goodwin L."/>
            <person name="Pitluck S."/>
            <person name="Chertkov O."/>
            <person name="Meincke L."/>
            <person name="Brettin T."/>
            <person name="Detter J.C."/>
            <person name="Han C."/>
            <person name="Tapia R."/>
            <person name="Kuske C.R."/>
            <person name="Schmutz J."/>
            <person name="Larimer F."/>
            <person name="Land M."/>
            <person name="Hauser L."/>
            <person name="Kyrpides N."/>
            <person name="Mikhailova N."/>
            <person name="Sung Y."/>
            <person name="Fletcher K.E."/>
            <person name="Ritalahti K.M."/>
            <person name="Loeffler F.E."/>
            <person name="Richardson P."/>
        </authorList>
    </citation>
    <scope>NUCLEOTIDE SEQUENCE [LARGE SCALE GENOMIC DNA]</scope>
    <source>
        <strain evidence="14">ATCC BAA-1151 / DSM 17278 / SZ</strain>
    </source>
</reference>
<keyword evidence="4" id="KW-1003">Cell membrane</keyword>
<comment type="similarity">
    <text evidence="2">Belongs to the TonB family.</text>
</comment>
<dbReference type="Pfam" id="PF03544">
    <property type="entry name" value="TonB_C"/>
    <property type="match status" value="1"/>
</dbReference>
<feature type="region of interest" description="Disordered" evidence="10">
    <location>
        <begin position="59"/>
        <end position="153"/>
    </location>
</feature>
<dbReference type="GO" id="GO:0055085">
    <property type="term" value="P:transmembrane transport"/>
    <property type="evidence" value="ECO:0007669"/>
    <property type="project" value="InterPro"/>
</dbReference>
<protein>
    <submittedName>
        <fullName evidence="13">TonB family protein</fullName>
    </submittedName>
</protein>
<keyword evidence="6 11" id="KW-0812">Transmembrane</keyword>
<dbReference type="SUPFAM" id="SSF74653">
    <property type="entry name" value="TolA/TonB C-terminal domain"/>
    <property type="match status" value="1"/>
</dbReference>
<sequence>MSAAHQSRKTRSIRLYLSVSLLLHGLFFVAAIVLLPPLVQAPPKEPALVMTHLVSLPTPNAGKETTSPAPALPVINRPTPKSQPQPQPPPPKSVAPTTFSSNPPLKPSEPAPQAPPAPTFSAQQTKAGVASKPETGSQPAVQTSTTTGGNRIAPQEMAFGSASGPAFRRQAVPVYPALAKRRNKEGVVLLRLSISETGQLTQLEVLEDPGYGFGEAAQEAVRNSSFTPARHNGKPVAVRAVLPIRFSLR</sequence>
<keyword evidence="3" id="KW-0813">Transport</keyword>
<dbReference type="GO" id="GO:0015031">
    <property type="term" value="P:protein transport"/>
    <property type="evidence" value="ECO:0007669"/>
    <property type="project" value="UniProtKB-KW"/>
</dbReference>
<evidence type="ECO:0000256" key="11">
    <source>
        <dbReference type="SAM" id="Phobius"/>
    </source>
</evidence>
<dbReference type="Gene3D" id="3.30.1150.10">
    <property type="match status" value="1"/>
</dbReference>
<proteinExistence type="inferred from homology"/>
<comment type="subcellular location">
    <subcellularLocation>
        <location evidence="1">Cell inner membrane</location>
        <topology evidence="1">Single-pass membrane protein</topology>
        <orientation evidence="1">Periplasmic side</orientation>
    </subcellularLocation>
</comment>
<feature type="compositionally biased region" description="Pro residues" evidence="10">
    <location>
        <begin position="81"/>
        <end position="93"/>
    </location>
</feature>
<evidence type="ECO:0000256" key="3">
    <source>
        <dbReference type="ARBA" id="ARBA00022448"/>
    </source>
</evidence>
<dbReference type="PANTHER" id="PTHR33446">
    <property type="entry name" value="PROTEIN TONB-RELATED"/>
    <property type="match status" value="1"/>
</dbReference>
<dbReference type="GO" id="GO:0030288">
    <property type="term" value="C:outer membrane-bounded periplasmic space"/>
    <property type="evidence" value="ECO:0007669"/>
    <property type="project" value="InterPro"/>
</dbReference>